<name>A0AAQ2NDA2_BACFG</name>
<organism evidence="1 2">
    <name type="scientific">Bacteroides fragilis</name>
    <dbReference type="NCBI Taxonomy" id="817"/>
    <lineage>
        <taxon>Bacteria</taxon>
        <taxon>Pseudomonadati</taxon>
        <taxon>Bacteroidota</taxon>
        <taxon>Bacteroidia</taxon>
        <taxon>Bacteroidales</taxon>
        <taxon>Bacteroidaceae</taxon>
        <taxon>Bacteroides</taxon>
    </lineage>
</organism>
<proteinExistence type="predicted"/>
<evidence type="ECO:0000313" key="1">
    <source>
        <dbReference type="EMBL" id="UVR56821.1"/>
    </source>
</evidence>
<dbReference type="EMBL" id="CP103216">
    <property type="protein sequence ID" value="UVR56821.1"/>
    <property type="molecule type" value="Genomic_DNA"/>
</dbReference>
<accession>A0AAQ2NDA2</accession>
<sequence>MDIIIKSLLEHLQRILSTVYGWLSTVVIFIAHFFAPAWYPFAVVGILVLIDLGWGIAVSLKKGEFAYSEAGRETCKKVAIYASCLCSVYMIEQIFHASVAVTSVAAGLAGACEVWSFSASILIIAPNFPFISLFRAQLRGEMERKLGRNINDILK</sequence>
<dbReference type="AlphaFoldDB" id="A0AAQ2NDA2"/>
<gene>
    <name evidence="1" type="ORF">NXX45_01760</name>
</gene>
<dbReference type="Proteomes" id="UP001060330">
    <property type="component" value="Chromosome"/>
</dbReference>
<reference evidence="1" key="1">
    <citation type="submission" date="2022-08" db="EMBL/GenBank/DDBJ databases">
        <title>Genome Sequencing of Bacteroides fragilis Group Isolates with Nanopore Technology.</title>
        <authorList>
            <person name="Tisza M.J."/>
            <person name="Smith D."/>
            <person name="Dekker J.P."/>
        </authorList>
    </citation>
    <scope>NUCLEOTIDE SEQUENCE</scope>
    <source>
        <strain evidence="1">BFG-70</strain>
    </source>
</reference>
<protein>
    <submittedName>
        <fullName evidence="1">Phage holin family protein</fullName>
    </submittedName>
</protein>
<dbReference type="RefSeq" id="WP_069108672.1">
    <property type="nucleotide sequence ID" value="NZ_CP142686.1"/>
</dbReference>
<dbReference type="GO" id="GO:0016020">
    <property type="term" value="C:membrane"/>
    <property type="evidence" value="ECO:0007669"/>
    <property type="project" value="UniProtKB-SubCell"/>
</dbReference>
<evidence type="ECO:0000313" key="2">
    <source>
        <dbReference type="Proteomes" id="UP001060330"/>
    </source>
</evidence>